<dbReference type="Proteomes" id="UP000075243">
    <property type="component" value="Chromosome 1"/>
</dbReference>
<dbReference type="EMBL" id="CM003603">
    <property type="protein sequence ID" value="KYP75874.1"/>
    <property type="molecule type" value="Genomic_DNA"/>
</dbReference>
<dbReference type="Gramene" id="C.cajan_19513.t">
    <property type="protein sequence ID" value="C.cajan_19513.t.cds1"/>
    <property type="gene ID" value="C.cajan_19513"/>
</dbReference>
<dbReference type="Gene3D" id="3.30.420.10">
    <property type="entry name" value="Ribonuclease H-like superfamily/Ribonuclease H"/>
    <property type="match status" value="1"/>
</dbReference>
<proteinExistence type="predicted"/>
<dbReference type="AlphaFoldDB" id="A0A151U970"/>
<evidence type="ECO:0000259" key="1">
    <source>
        <dbReference type="Pfam" id="PF13456"/>
    </source>
</evidence>
<dbReference type="InterPro" id="IPR044730">
    <property type="entry name" value="RNase_H-like_dom_plant"/>
</dbReference>
<evidence type="ECO:0000313" key="3">
    <source>
        <dbReference type="Proteomes" id="UP000075243"/>
    </source>
</evidence>
<organism evidence="2 3">
    <name type="scientific">Cajanus cajan</name>
    <name type="common">Pigeon pea</name>
    <name type="synonym">Cajanus indicus</name>
    <dbReference type="NCBI Taxonomy" id="3821"/>
    <lineage>
        <taxon>Eukaryota</taxon>
        <taxon>Viridiplantae</taxon>
        <taxon>Streptophyta</taxon>
        <taxon>Embryophyta</taxon>
        <taxon>Tracheophyta</taxon>
        <taxon>Spermatophyta</taxon>
        <taxon>Magnoliopsida</taxon>
        <taxon>eudicotyledons</taxon>
        <taxon>Gunneridae</taxon>
        <taxon>Pentapetalae</taxon>
        <taxon>rosids</taxon>
        <taxon>fabids</taxon>
        <taxon>Fabales</taxon>
        <taxon>Fabaceae</taxon>
        <taxon>Papilionoideae</taxon>
        <taxon>50 kb inversion clade</taxon>
        <taxon>NPAAA clade</taxon>
        <taxon>indigoferoid/millettioid clade</taxon>
        <taxon>Phaseoleae</taxon>
        <taxon>Cajanus</taxon>
    </lineage>
</organism>
<dbReference type="InterPro" id="IPR053151">
    <property type="entry name" value="RNase_H-like"/>
</dbReference>
<dbReference type="InterPro" id="IPR036397">
    <property type="entry name" value="RNaseH_sf"/>
</dbReference>
<evidence type="ECO:0000313" key="2">
    <source>
        <dbReference type="EMBL" id="KYP75874.1"/>
    </source>
</evidence>
<feature type="non-terminal residue" evidence="2">
    <location>
        <position position="1"/>
    </location>
</feature>
<name>A0A151U970_CAJCA</name>
<dbReference type="GO" id="GO:0004523">
    <property type="term" value="F:RNA-DNA hybrid ribonuclease activity"/>
    <property type="evidence" value="ECO:0007669"/>
    <property type="project" value="InterPro"/>
</dbReference>
<dbReference type="OMA" id="VELWDIL"/>
<accession>A0A151U970</accession>
<dbReference type="PANTHER" id="PTHR47723:SF19">
    <property type="entry name" value="POLYNUCLEOTIDYL TRANSFERASE, RIBONUCLEASE H-LIKE SUPERFAMILY PROTEIN"/>
    <property type="match status" value="1"/>
</dbReference>
<feature type="domain" description="RNase H type-1" evidence="1">
    <location>
        <begin position="1"/>
        <end position="120"/>
    </location>
</feature>
<dbReference type="CDD" id="cd06222">
    <property type="entry name" value="RNase_H_like"/>
    <property type="match status" value="1"/>
</dbReference>
<gene>
    <name evidence="2" type="ORF">KK1_020082</name>
</gene>
<dbReference type="PANTHER" id="PTHR47723">
    <property type="entry name" value="OS05G0353850 PROTEIN"/>
    <property type="match status" value="1"/>
</dbReference>
<protein>
    <submittedName>
        <fullName evidence="2">Ribonuclease H protein At1g65750</fullName>
    </submittedName>
</protein>
<sequence>NMDGVVARGGNVVCGGVIMDSHGAFIHGFAQRLGVCLVMHVELWDILYGIQLLQNKGIQGSLLIESDLTFAVNFLSVGCNRVHLMFDIVNKIKKLMNHLQVISFCHIFRQANQVANGFVKLVSFFRGSLKFSLDILLVLKFVY</sequence>
<reference evidence="2 3" key="1">
    <citation type="journal article" date="2012" name="Nat. Biotechnol.">
        <title>Draft genome sequence of pigeonpea (Cajanus cajan), an orphan legume crop of resource-poor farmers.</title>
        <authorList>
            <person name="Varshney R.K."/>
            <person name="Chen W."/>
            <person name="Li Y."/>
            <person name="Bharti A.K."/>
            <person name="Saxena R.K."/>
            <person name="Schlueter J.A."/>
            <person name="Donoghue M.T."/>
            <person name="Azam S."/>
            <person name="Fan G."/>
            <person name="Whaley A.M."/>
            <person name="Farmer A.D."/>
            <person name="Sheridan J."/>
            <person name="Iwata A."/>
            <person name="Tuteja R."/>
            <person name="Penmetsa R.V."/>
            <person name="Wu W."/>
            <person name="Upadhyaya H.D."/>
            <person name="Yang S.P."/>
            <person name="Shah T."/>
            <person name="Saxena K.B."/>
            <person name="Michael T."/>
            <person name="McCombie W.R."/>
            <person name="Yang B."/>
            <person name="Zhang G."/>
            <person name="Yang H."/>
            <person name="Wang J."/>
            <person name="Spillane C."/>
            <person name="Cook D.R."/>
            <person name="May G.D."/>
            <person name="Xu X."/>
            <person name="Jackson S.A."/>
        </authorList>
    </citation>
    <scope>NUCLEOTIDE SEQUENCE [LARGE SCALE GENOMIC DNA]</scope>
    <source>
        <strain evidence="3">cv. Asha</strain>
    </source>
</reference>
<dbReference type="Pfam" id="PF13456">
    <property type="entry name" value="RVT_3"/>
    <property type="match status" value="1"/>
</dbReference>
<keyword evidence="3" id="KW-1185">Reference proteome</keyword>
<dbReference type="InterPro" id="IPR002156">
    <property type="entry name" value="RNaseH_domain"/>
</dbReference>
<dbReference type="GO" id="GO:0003676">
    <property type="term" value="F:nucleic acid binding"/>
    <property type="evidence" value="ECO:0007669"/>
    <property type="project" value="InterPro"/>
</dbReference>